<proteinExistence type="predicted"/>
<dbReference type="EMBL" id="MN738791">
    <property type="protein sequence ID" value="QHT37221.1"/>
    <property type="molecule type" value="Genomic_DNA"/>
</dbReference>
<evidence type="ECO:0000313" key="1">
    <source>
        <dbReference type="EMBL" id="QHT37221.1"/>
    </source>
</evidence>
<organism evidence="1">
    <name type="scientific">viral metagenome</name>
    <dbReference type="NCBI Taxonomy" id="1070528"/>
    <lineage>
        <taxon>unclassified sequences</taxon>
        <taxon>metagenomes</taxon>
        <taxon>organismal metagenomes</taxon>
    </lineage>
</organism>
<accession>A0A6C0F8N3</accession>
<dbReference type="AlphaFoldDB" id="A0A6C0F8N3"/>
<reference evidence="1" key="1">
    <citation type="journal article" date="2020" name="Nature">
        <title>Giant virus diversity and host interactions through global metagenomics.</title>
        <authorList>
            <person name="Schulz F."/>
            <person name="Roux S."/>
            <person name="Paez-Espino D."/>
            <person name="Jungbluth S."/>
            <person name="Walsh D.A."/>
            <person name="Denef V.J."/>
            <person name="McMahon K.D."/>
            <person name="Konstantinidis K.T."/>
            <person name="Eloe-Fadrosh E.A."/>
            <person name="Kyrpides N.C."/>
            <person name="Woyke T."/>
        </authorList>
    </citation>
    <scope>NUCLEOTIDE SEQUENCE</scope>
    <source>
        <strain evidence="1">GVMAG-S-ERX555967-131</strain>
    </source>
</reference>
<sequence>MKNYTKGMSPFSLVFFACVMCFLIGELAKFCPESTIETCETISGLLGCGICAFTMYRLTNMK</sequence>
<name>A0A6C0F8N3_9ZZZZ</name>
<protein>
    <submittedName>
        <fullName evidence="1">Uncharacterized protein</fullName>
    </submittedName>
</protein>
<dbReference type="PROSITE" id="PS51257">
    <property type="entry name" value="PROKAR_LIPOPROTEIN"/>
    <property type="match status" value="1"/>
</dbReference>